<sequence>MHGSLEGVTEESDLKSLTKILGTLLLKEAVSIQRAIDLRMLKLQDFDTRRHLSFDKVNAARIEIVNIKGNSITFGINPDELVQRGSKVPVIKVPEDALFE</sequence>
<reference evidence="1" key="1">
    <citation type="submission" date="2022-04" db="EMBL/GenBank/DDBJ databases">
        <title>Genome of the entomopathogenic fungus Entomophthora muscae.</title>
        <authorList>
            <person name="Elya C."/>
            <person name="Lovett B.R."/>
            <person name="Lee E."/>
            <person name="Macias A.M."/>
            <person name="Hajek A.E."/>
            <person name="De Bivort B.L."/>
            <person name="Kasson M.T."/>
            <person name="De Fine Licht H.H."/>
            <person name="Stajich J.E."/>
        </authorList>
    </citation>
    <scope>NUCLEOTIDE SEQUENCE</scope>
    <source>
        <strain evidence="1">Berkeley</strain>
    </source>
</reference>
<accession>A0ACC2RM49</accession>
<organism evidence="1 2">
    <name type="scientific">Entomophthora muscae</name>
    <dbReference type="NCBI Taxonomy" id="34485"/>
    <lineage>
        <taxon>Eukaryota</taxon>
        <taxon>Fungi</taxon>
        <taxon>Fungi incertae sedis</taxon>
        <taxon>Zoopagomycota</taxon>
        <taxon>Entomophthoromycotina</taxon>
        <taxon>Entomophthoromycetes</taxon>
        <taxon>Entomophthorales</taxon>
        <taxon>Entomophthoraceae</taxon>
        <taxon>Entomophthora</taxon>
    </lineage>
</organism>
<dbReference type="EMBL" id="QTSX02007121">
    <property type="protein sequence ID" value="KAJ9051157.1"/>
    <property type="molecule type" value="Genomic_DNA"/>
</dbReference>
<protein>
    <submittedName>
        <fullName evidence="1">Uncharacterized protein</fullName>
    </submittedName>
</protein>
<dbReference type="Proteomes" id="UP001165960">
    <property type="component" value="Unassembled WGS sequence"/>
</dbReference>
<gene>
    <name evidence="1" type="ORF">DSO57_1007309</name>
</gene>
<name>A0ACC2RM49_9FUNG</name>
<evidence type="ECO:0000313" key="1">
    <source>
        <dbReference type="EMBL" id="KAJ9051157.1"/>
    </source>
</evidence>
<comment type="caution">
    <text evidence="1">The sequence shown here is derived from an EMBL/GenBank/DDBJ whole genome shotgun (WGS) entry which is preliminary data.</text>
</comment>
<proteinExistence type="predicted"/>
<evidence type="ECO:0000313" key="2">
    <source>
        <dbReference type="Proteomes" id="UP001165960"/>
    </source>
</evidence>
<keyword evidence="2" id="KW-1185">Reference proteome</keyword>